<dbReference type="CDD" id="cd09121">
    <property type="entry name" value="PLDc_DNaseII_2"/>
    <property type="match status" value="1"/>
</dbReference>
<dbReference type="PANTHER" id="PTHR10858">
    <property type="entry name" value="DEOXYRIBONUCLEASE II"/>
    <property type="match status" value="1"/>
</dbReference>
<dbReference type="Proteomes" id="UP000494165">
    <property type="component" value="Unassembled WGS sequence"/>
</dbReference>
<dbReference type="EMBL" id="CADEPI010000062">
    <property type="protein sequence ID" value="CAB3371494.1"/>
    <property type="molecule type" value="Genomic_DNA"/>
</dbReference>
<sequence length="361" mass="39097">MSSPWRLSAALLPLLITLVAANQQINCRDENGAPVDWFVLYKLPRLRTSPLAQVRVGLGYVFITSTQSTPGWTLGSYSINDTRSPTGQTLSALYGPGGRDLLSVQYNDQPPDLPVSFTHGHTKGVVLSDGSQGLWLVHSVPHFPPNPQHSAYAYPATGEHYGQSMLCITLPTGEMDKVGGQLTYNHPFVYASGLPEKVASAMPELAKAARGSYIKSAPFSHKVDVKSVRGQKFTSFAKASAFGKDLYADWVSSELQTSLMVESWPNGPGRLPPACNLSYKVVDVSALNILVNNASVAEFKNQEDHSKWAVGMSTSWACIGDINRMASQEQRAGGTVCLNLTKVWTAFRQSVVSAEKCAADM</sequence>
<organism evidence="4 5">
    <name type="scientific">Cloeon dipterum</name>
    <dbReference type="NCBI Taxonomy" id="197152"/>
    <lineage>
        <taxon>Eukaryota</taxon>
        <taxon>Metazoa</taxon>
        <taxon>Ecdysozoa</taxon>
        <taxon>Arthropoda</taxon>
        <taxon>Hexapoda</taxon>
        <taxon>Insecta</taxon>
        <taxon>Pterygota</taxon>
        <taxon>Palaeoptera</taxon>
        <taxon>Ephemeroptera</taxon>
        <taxon>Pisciforma</taxon>
        <taxon>Baetidae</taxon>
        <taxon>Cloeon</taxon>
    </lineage>
</organism>
<accession>A0A8S1CRP4</accession>
<evidence type="ECO:0000256" key="2">
    <source>
        <dbReference type="ARBA" id="ARBA00022801"/>
    </source>
</evidence>
<gene>
    <name evidence="4" type="ORF">CLODIP_2_CD13599</name>
</gene>
<comment type="caution">
    <text evidence="4">The sequence shown here is derived from an EMBL/GenBank/DDBJ whole genome shotgun (WGS) entry which is preliminary data.</text>
</comment>
<feature type="signal peptide" evidence="3">
    <location>
        <begin position="1"/>
        <end position="21"/>
    </location>
</feature>
<feature type="chain" id="PRO_5035781466" evidence="3">
    <location>
        <begin position="22"/>
        <end position="361"/>
    </location>
</feature>
<dbReference type="GO" id="GO:0004531">
    <property type="term" value="F:deoxyribonuclease II activity"/>
    <property type="evidence" value="ECO:0007669"/>
    <property type="project" value="InterPro"/>
</dbReference>
<dbReference type="CDD" id="cd09120">
    <property type="entry name" value="PLDc_DNaseII_1"/>
    <property type="match status" value="1"/>
</dbReference>
<dbReference type="InterPro" id="IPR004947">
    <property type="entry name" value="DNase_II"/>
</dbReference>
<keyword evidence="3" id="KW-0732">Signal</keyword>
<name>A0A8S1CRP4_9INSE</name>
<keyword evidence="5" id="KW-1185">Reference proteome</keyword>
<proteinExistence type="inferred from homology"/>
<dbReference type="Pfam" id="PF03265">
    <property type="entry name" value="DNase_II"/>
    <property type="match status" value="1"/>
</dbReference>
<dbReference type="GO" id="GO:0006309">
    <property type="term" value="P:apoptotic DNA fragmentation"/>
    <property type="evidence" value="ECO:0007669"/>
    <property type="project" value="TreeGrafter"/>
</dbReference>
<dbReference type="AlphaFoldDB" id="A0A8S1CRP4"/>
<evidence type="ECO:0000313" key="4">
    <source>
        <dbReference type="EMBL" id="CAB3371494.1"/>
    </source>
</evidence>
<evidence type="ECO:0000256" key="3">
    <source>
        <dbReference type="SAM" id="SignalP"/>
    </source>
</evidence>
<dbReference type="OrthoDB" id="10261598at2759"/>
<reference evidence="4 5" key="1">
    <citation type="submission" date="2020-04" db="EMBL/GenBank/DDBJ databases">
        <authorList>
            <person name="Alioto T."/>
            <person name="Alioto T."/>
            <person name="Gomez Garrido J."/>
        </authorList>
    </citation>
    <scope>NUCLEOTIDE SEQUENCE [LARGE SCALE GENOMIC DNA]</scope>
</reference>
<comment type="similarity">
    <text evidence="1">Belongs to the DNase II family.</text>
</comment>
<evidence type="ECO:0000256" key="1">
    <source>
        <dbReference type="ARBA" id="ARBA00007527"/>
    </source>
</evidence>
<keyword evidence="2" id="KW-0378">Hydrolase</keyword>
<evidence type="ECO:0000313" key="5">
    <source>
        <dbReference type="Proteomes" id="UP000494165"/>
    </source>
</evidence>
<dbReference type="PANTHER" id="PTHR10858:SF23">
    <property type="entry name" value="DEOXYRIBONUCLEASE II"/>
    <property type="match status" value="1"/>
</dbReference>
<protein>
    <submittedName>
        <fullName evidence="4">Uncharacterized protein</fullName>
    </submittedName>
</protein>